<sequence>MHAYTEEAMNNAIEDVRRGTLLLLKDILFHELPYSTKQKRALFWPDVKEKTGKRPKKEKLPSVATSKQWQEHHSKKTQIRKENEERKQERARENQLKKENMETRKEPEKIN</sequence>
<organism evidence="2 3">
    <name type="scientific">Popillia japonica</name>
    <name type="common">Japanese beetle</name>
    <dbReference type="NCBI Taxonomy" id="7064"/>
    <lineage>
        <taxon>Eukaryota</taxon>
        <taxon>Metazoa</taxon>
        <taxon>Ecdysozoa</taxon>
        <taxon>Arthropoda</taxon>
        <taxon>Hexapoda</taxon>
        <taxon>Insecta</taxon>
        <taxon>Pterygota</taxon>
        <taxon>Neoptera</taxon>
        <taxon>Endopterygota</taxon>
        <taxon>Coleoptera</taxon>
        <taxon>Polyphaga</taxon>
        <taxon>Scarabaeiformia</taxon>
        <taxon>Scarabaeidae</taxon>
        <taxon>Rutelinae</taxon>
        <taxon>Popillia</taxon>
    </lineage>
</organism>
<dbReference type="EMBL" id="JASPKY010000039">
    <property type="protein sequence ID" value="KAK9746539.1"/>
    <property type="molecule type" value="Genomic_DNA"/>
</dbReference>
<accession>A0AAW1MK76</accession>
<protein>
    <submittedName>
        <fullName evidence="2">Uncharacterized protein</fullName>
    </submittedName>
</protein>
<feature type="region of interest" description="Disordered" evidence="1">
    <location>
        <begin position="47"/>
        <end position="111"/>
    </location>
</feature>
<keyword evidence="3" id="KW-1185">Reference proteome</keyword>
<feature type="compositionally biased region" description="Basic and acidic residues" evidence="1">
    <location>
        <begin position="79"/>
        <end position="111"/>
    </location>
</feature>
<evidence type="ECO:0000313" key="3">
    <source>
        <dbReference type="Proteomes" id="UP001458880"/>
    </source>
</evidence>
<evidence type="ECO:0000313" key="2">
    <source>
        <dbReference type="EMBL" id="KAK9746539.1"/>
    </source>
</evidence>
<proteinExistence type="predicted"/>
<reference evidence="2 3" key="1">
    <citation type="journal article" date="2024" name="BMC Genomics">
        <title>De novo assembly and annotation of Popillia japonica's genome with initial clues to its potential as an invasive pest.</title>
        <authorList>
            <person name="Cucini C."/>
            <person name="Boschi S."/>
            <person name="Funari R."/>
            <person name="Cardaioli E."/>
            <person name="Iannotti N."/>
            <person name="Marturano G."/>
            <person name="Paoli F."/>
            <person name="Bruttini M."/>
            <person name="Carapelli A."/>
            <person name="Frati F."/>
            <person name="Nardi F."/>
        </authorList>
    </citation>
    <scope>NUCLEOTIDE SEQUENCE [LARGE SCALE GENOMIC DNA]</scope>
    <source>
        <strain evidence="2">DMR45628</strain>
    </source>
</reference>
<dbReference type="Proteomes" id="UP001458880">
    <property type="component" value="Unassembled WGS sequence"/>
</dbReference>
<name>A0AAW1MK76_POPJA</name>
<evidence type="ECO:0000256" key="1">
    <source>
        <dbReference type="SAM" id="MobiDB-lite"/>
    </source>
</evidence>
<dbReference type="AlphaFoldDB" id="A0AAW1MK76"/>
<comment type="caution">
    <text evidence="2">The sequence shown here is derived from an EMBL/GenBank/DDBJ whole genome shotgun (WGS) entry which is preliminary data.</text>
</comment>
<gene>
    <name evidence="2" type="ORF">QE152_g6117</name>
</gene>